<evidence type="ECO:0000313" key="2">
    <source>
        <dbReference type="Proteomes" id="UP000297452"/>
    </source>
</evidence>
<evidence type="ECO:0008006" key="3">
    <source>
        <dbReference type="Google" id="ProtNLM"/>
    </source>
</evidence>
<dbReference type="STRING" id="278944.A0A4Z1ISJ7"/>
<organism evidence="1 2">
    <name type="scientific">Botryotinia narcissicola</name>
    <dbReference type="NCBI Taxonomy" id="278944"/>
    <lineage>
        <taxon>Eukaryota</taxon>
        <taxon>Fungi</taxon>
        <taxon>Dikarya</taxon>
        <taxon>Ascomycota</taxon>
        <taxon>Pezizomycotina</taxon>
        <taxon>Leotiomycetes</taxon>
        <taxon>Helotiales</taxon>
        <taxon>Sclerotiniaceae</taxon>
        <taxon>Botryotinia</taxon>
    </lineage>
</organism>
<sequence>MTSKILVIDVTGNTGKSVVRHLPKLHEYSNTSYRVLGLTRSLDSPASKTLAKLPHVEMQEKDWTSIDAV</sequence>
<dbReference type="Gene3D" id="3.40.50.720">
    <property type="entry name" value="NAD(P)-binding Rossmann-like Domain"/>
    <property type="match status" value="1"/>
</dbReference>
<dbReference type="InterPro" id="IPR036291">
    <property type="entry name" value="NAD(P)-bd_dom_sf"/>
</dbReference>
<dbReference type="Proteomes" id="UP000297452">
    <property type="component" value="Unassembled WGS sequence"/>
</dbReference>
<comment type="caution">
    <text evidence="1">The sequence shown here is derived from an EMBL/GenBank/DDBJ whole genome shotgun (WGS) entry which is preliminary data.</text>
</comment>
<accession>A0A4Z1ISJ7</accession>
<name>A0A4Z1ISJ7_9HELO</name>
<dbReference type="AlphaFoldDB" id="A0A4Z1ISJ7"/>
<dbReference type="SUPFAM" id="SSF51735">
    <property type="entry name" value="NAD(P)-binding Rossmann-fold domains"/>
    <property type="match status" value="1"/>
</dbReference>
<evidence type="ECO:0000313" key="1">
    <source>
        <dbReference type="EMBL" id="TGO64345.1"/>
    </source>
</evidence>
<proteinExistence type="predicted"/>
<reference evidence="1 2" key="1">
    <citation type="submission" date="2017-12" db="EMBL/GenBank/DDBJ databases">
        <title>Comparative genomics of Botrytis spp.</title>
        <authorList>
            <person name="Valero-Jimenez C.A."/>
            <person name="Tapia P."/>
            <person name="Veloso J."/>
            <person name="Silva-Moreno E."/>
            <person name="Staats M."/>
            <person name="Valdes J.H."/>
            <person name="Van Kan J.A.L."/>
        </authorList>
    </citation>
    <scope>NUCLEOTIDE SEQUENCE [LARGE SCALE GENOMIC DNA]</scope>
    <source>
        <strain evidence="1 2">MUCL2120</strain>
    </source>
</reference>
<gene>
    <name evidence="1" type="ORF">BOTNAR_0089g00340</name>
</gene>
<keyword evidence="2" id="KW-1185">Reference proteome</keyword>
<dbReference type="EMBL" id="PQXJ01000089">
    <property type="protein sequence ID" value="TGO64345.1"/>
    <property type="molecule type" value="Genomic_DNA"/>
</dbReference>
<protein>
    <recommendedName>
        <fullName evidence="3">NmrA-like domain-containing protein</fullName>
    </recommendedName>
</protein>
<dbReference type="OrthoDB" id="413314at2759"/>